<keyword evidence="2" id="KW-1185">Reference proteome</keyword>
<accession>A0A5B1L4C5</accession>
<proteinExistence type="predicted"/>
<organism evidence="1 2">
    <name type="scientific">Nocardioides humilatus</name>
    <dbReference type="NCBI Taxonomy" id="2607660"/>
    <lineage>
        <taxon>Bacteria</taxon>
        <taxon>Bacillati</taxon>
        <taxon>Actinomycetota</taxon>
        <taxon>Actinomycetes</taxon>
        <taxon>Propionibacteriales</taxon>
        <taxon>Nocardioidaceae</taxon>
        <taxon>Nocardioides</taxon>
    </lineage>
</organism>
<sequence>MSAATRLASGVTLWLECCTVVPDDDLDGLLPNYADRDVVVSADDETLILTLAVEDELHPATVNFMHTYADLVRLEIRCPVNAAQIDRLIRALPDWRFLATDDCDLTMVAPADQNCMYDI</sequence>
<name>A0A5B1L4C5_9ACTN</name>
<dbReference type="EMBL" id="VUJV01000017">
    <property type="protein sequence ID" value="KAA1414998.1"/>
    <property type="molecule type" value="Genomic_DNA"/>
</dbReference>
<reference evidence="1 2" key="2">
    <citation type="submission" date="2019-09" db="EMBL/GenBank/DDBJ databases">
        <authorList>
            <person name="Jin C."/>
        </authorList>
    </citation>
    <scope>NUCLEOTIDE SEQUENCE [LARGE SCALE GENOMIC DNA]</scope>
    <source>
        <strain evidence="1 2">BN130099</strain>
    </source>
</reference>
<dbReference type="Proteomes" id="UP000325003">
    <property type="component" value="Unassembled WGS sequence"/>
</dbReference>
<evidence type="ECO:0000313" key="2">
    <source>
        <dbReference type="Proteomes" id="UP000325003"/>
    </source>
</evidence>
<evidence type="ECO:0000313" key="1">
    <source>
        <dbReference type="EMBL" id="KAA1414998.1"/>
    </source>
</evidence>
<gene>
    <name evidence="1" type="ORF">F0U44_22110</name>
</gene>
<dbReference type="AlphaFoldDB" id="A0A5B1L4C5"/>
<reference evidence="1 2" key="1">
    <citation type="submission" date="2019-09" db="EMBL/GenBank/DDBJ databases">
        <title>Nocardioides panacisoli sp. nov., isolated from the soil of a ginseng field.</title>
        <authorList>
            <person name="Cho C."/>
        </authorList>
    </citation>
    <scope>NUCLEOTIDE SEQUENCE [LARGE SCALE GENOMIC DNA]</scope>
    <source>
        <strain evidence="1 2">BN130099</strain>
    </source>
</reference>
<dbReference type="RefSeq" id="WP_149730568.1">
    <property type="nucleotide sequence ID" value="NZ_VUJV01000017.1"/>
</dbReference>
<protein>
    <submittedName>
        <fullName evidence="1">Uncharacterized protein</fullName>
    </submittedName>
</protein>
<comment type="caution">
    <text evidence="1">The sequence shown here is derived from an EMBL/GenBank/DDBJ whole genome shotgun (WGS) entry which is preliminary data.</text>
</comment>